<name>A0A0D0E5G0_9AGAM</name>
<dbReference type="InParanoid" id="A0A0D0E5G0"/>
<proteinExistence type="predicted"/>
<dbReference type="Proteomes" id="UP000054538">
    <property type="component" value="Unassembled WGS sequence"/>
</dbReference>
<organism evidence="1 2">
    <name type="scientific">Paxillus rubicundulus Ve08.2h10</name>
    <dbReference type="NCBI Taxonomy" id="930991"/>
    <lineage>
        <taxon>Eukaryota</taxon>
        <taxon>Fungi</taxon>
        <taxon>Dikarya</taxon>
        <taxon>Basidiomycota</taxon>
        <taxon>Agaricomycotina</taxon>
        <taxon>Agaricomycetes</taxon>
        <taxon>Agaricomycetidae</taxon>
        <taxon>Boletales</taxon>
        <taxon>Paxilineae</taxon>
        <taxon>Paxillaceae</taxon>
        <taxon>Paxillus</taxon>
    </lineage>
</organism>
<gene>
    <name evidence="1" type="ORF">PAXRUDRAFT_293675</name>
</gene>
<evidence type="ECO:0000313" key="1">
    <source>
        <dbReference type="EMBL" id="KIK96604.1"/>
    </source>
</evidence>
<dbReference type="EMBL" id="KN824977">
    <property type="protein sequence ID" value="KIK96604.1"/>
    <property type="molecule type" value="Genomic_DNA"/>
</dbReference>
<evidence type="ECO:0000313" key="2">
    <source>
        <dbReference type="Proteomes" id="UP000054538"/>
    </source>
</evidence>
<accession>A0A0D0E5G0</accession>
<keyword evidence="2" id="KW-1185">Reference proteome</keyword>
<protein>
    <submittedName>
        <fullName evidence="1">Uncharacterized protein</fullName>
    </submittedName>
</protein>
<sequence length="131" mass="14954">MDTVNQTASTCTALAHHMGAPSVRNLRRCACSPKCEVTNDYILYFVHLRIGFVTIDSRMEQMLDLRCVAMLCGLSHLDEVCRLDGRFRAGRERCRRYDCDRGDDQVRCSGDVRTCGRKFIMTTDMFHHGQG</sequence>
<dbReference type="HOGENOM" id="CLU_1928280_0_0_1"/>
<dbReference type="AlphaFoldDB" id="A0A0D0E5G0"/>
<reference evidence="2" key="2">
    <citation type="submission" date="2015-01" db="EMBL/GenBank/DDBJ databases">
        <title>Evolutionary Origins and Diversification of the Mycorrhizal Mutualists.</title>
        <authorList>
            <consortium name="DOE Joint Genome Institute"/>
            <consortium name="Mycorrhizal Genomics Consortium"/>
            <person name="Kohler A."/>
            <person name="Kuo A."/>
            <person name="Nagy L.G."/>
            <person name="Floudas D."/>
            <person name="Copeland A."/>
            <person name="Barry K.W."/>
            <person name="Cichocki N."/>
            <person name="Veneault-Fourrey C."/>
            <person name="LaButti K."/>
            <person name="Lindquist E.A."/>
            <person name="Lipzen A."/>
            <person name="Lundell T."/>
            <person name="Morin E."/>
            <person name="Murat C."/>
            <person name="Riley R."/>
            <person name="Ohm R."/>
            <person name="Sun H."/>
            <person name="Tunlid A."/>
            <person name="Henrissat B."/>
            <person name="Grigoriev I.V."/>
            <person name="Hibbett D.S."/>
            <person name="Martin F."/>
        </authorList>
    </citation>
    <scope>NUCLEOTIDE SEQUENCE [LARGE SCALE GENOMIC DNA]</scope>
    <source>
        <strain evidence="2">Ve08.2h10</strain>
    </source>
</reference>
<reference evidence="1 2" key="1">
    <citation type="submission" date="2014-04" db="EMBL/GenBank/DDBJ databases">
        <authorList>
            <consortium name="DOE Joint Genome Institute"/>
            <person name="Kuo A."/>
            <person name="Kohler A."/>
            <person name="Jargeat P."/>
            <person name="Nagy L.G."/>
            <person name="Floudas D."/>
            <person name="Copeland A."/>
            <person name="Barry K.W."/>
            <person name="Cichocki N."/>
            <person name="Veneault-Fourrey C."/>
            <person name="LaButti K."/>
            <person name="Lindquist E.A."/>
            <person name="Lipzen A."/>
            <person name="Lundell T."/>
            <person name="Morin E."/>
            <person name="Murat C."/>
            <person name="Sun H."/>
            <person name="Tunlid A."/>
            <person name="Henrissat B."/>
            <person name="Grigoriev I.V."/>
            <person name="Hibbett D.S."/>
            <person name="Martin F."/>
            <person name="Nordberg H.P."/>
            <person name="Cantor M.N."/>
            <person name="Hua S.X."/>
        </authorList>
    </citation>
    <scope>NUCLEOTIDE SEQUENCE [LARGE SCALE GENOMIC DNA]</scope>
    <source>
        <strain evidence="1 2">Ve08.2h10</strain>
    </source>
</reference>